<proteinExistence type="inferred from homology"/>
<dbReference type="EMBL" id="KQ086251">
    <property type="protein sequence ID" value="KLO05949.1"/>
    <property type="molecule type" value="Genomic_DNA"/>
</dbReference>
<feature type="binding site" evidence="9">
    <location>
        <position position="305"/>
    </location>
    <ligand>
        <name>[4Fe-4S] cluster</name>
        <dbReference type="ChEBI" id="CHEBI:49883"/>
    </ligand>
</feature>
<dbReference type="GO" id="GO:0005758">
    <property type="term" value="C:mitochondrial intermembrane space"/>
    <property type="evidence" value="ECO:0007669"/>
    <property type="project" value="UniProtKB-SubCell"/>
</dbReference>
<dbReference type="Proteomes" id="UP000053477">
    <property type="component" value="Unassembled WGS sequence"/>
</dbReference>
<feature type="short sequence motif" description="Cx2C motif 1" evidence="9">
    <location>
        <begin position="302"/>
        <end position="305"/>
    </location>
</feature>
<feature type="binding site" evidence="9">
    <location>
        <position position="245"/>
    </location>
    <ligand>
        <name>[2Fe-2S] cluster</name>
        <dbReference type="ChEBI" id="CHEBI:190135"/>
    </ligand>
</feature>
<gene>
    <name evidence="12" type="ORF">SCHPADRAFT_933351</name>
</gene>
<evidence type="ECO:0000259" key="11">
    <source>
        <dbReference type="Pfam" id="PF16803"/>
    </source>
</evidence>
<evidence type="ECO:0000256" key="1">
    <source>
        <dbReference type="ARBA" id="ARBA00001966"/>
    </source>
</evidence>
<comment type="caution">
    <text evidence="9">Lacks conserved residue(s) required for the propagation of feature annotation.</text>
</comment>
<protein>
    <submittedName>
        <fullName evidence="12">DUF689-domain-containing protein</fullName>
    </submittedName>
</protein>
<dbReference type="GO" id="GO:0051539">
    <property type="term" value="F:4 iron, 4 sulfur cluster binding"/>
    <property type="evidence" value="ECO:0007669"/>
    <property type="project" value="UniProtKB-KW"/>
</dbReference>
<comment type="cofactor">
    <cofactor evidence="9">
        <name>[2Fe-2S] cluster</name>
        <dbReference type="ChEBI" id="CHEBI:190135"/>
    </cofactor>
</comment>
<keyword evidence="9" id="KW-0001">2Fe-2S</keyword>
<keyword evidence="13" id="KW-1185">Reference proteome</keyword>
<comment type="domain">
    <text evidence="9">The N-terminal domain has structural similarity with S-adenosyl-L-methionine-dependent methyltransferases, but does not bind S-adenosyl-L-methionine. It is required for correct assembly of the 2 Fe-S clusters.</text>
</comment>
<dbReference type="GO" id="GO:0016226">
    <property type="term" value="P:iron-sulfur cluster assembly"/>
    <property type="evidence" value="ECO:0007669"/>
    <property type="project" value="UniProtKB-UniRule"/>
</dbReference>
<dbReference type="InParanoid" id="A0A0H2R2F0"/>
<dbReference type="GO" id="GO:0009055">
    <property type="term" value="F:electron transfer activity"/>
    <property type="evidence" value="ECO:0007669"/>
    <property type="project" value="UniProtKB-UniRule"/>
</dbReference>
<feature type="region of interest" description="Fe-S binding site B" evidence="9">
    <location>
        <begin position="302"/>
        <end position="316"/>
    </location>
</feature>
<feature type="domain" description="Anamorsin C-terminal" evidence="10">
    <location>
        <begin position="234"/>
        <end position="332"/>
    </location>
</feature>
<keyword evidence="6 9" id="KW-0408">Iron</keyword>
<keyword evidence="8 9" id="KW-0496">Mitochondrion</keyword>
<feature type="binding site" evidence="9">
    <location>
        <position position="230"/>
    </location>
    <ligand>
        <name>[2Fe-2S] cluster</name>
        <dbReference type="ChEBI" id="CHEBI:190135"/>
    </ligand>
</feature>
<comment type="similarity">
    <text evidence="2 9">Belongs to the anamorsin family.</text>
</comment>
<evidence type="ECO:0000256" key="8">
    <source>
        <dbReference type="ARBA" id="ARBA00023128"/>
    </source>
</evidence>
<dbReference type="AlphaFoldDB" id="A0A0H2R2F0"/>
<reference evidence="12 13" key="1">
    <citation type="submission" date="2015-04" db="EMBL/GenBank/DDBJ databases">
        <title>Complete genome sequence of Schizopora paradoxa KUC8140, a cosmopolitan wood degrader in East Asia.</title>
        <authorList>
            <consortium name="DOE Joint Genome Institute"/>
            <person name="Min B."/>
            <person name="Park H."/>
            <person name="Jang Y."/>
            <person name="Kim J.-J."/>
            <person name="Kim K.H."/>
            <person name="Pangilinan J."/>
            <person name="Lipzen A."/>
            <person name="Riley R."/>
            <person name="Grigoriev I.V."/>
            <person name="Spatafora J.W."/>
            <person name="Choi I.-G."/>
        </authorList>
    </citation>
    <scope>NUCLEOTIDE SEQUENCE [LARGE SCALE GENOMIC DNA]</scope>
    <source>
        <strain evidence="12 13">KUC8140</strain>
    </source>
</reference>
<evidence type="ECO:0000256" key="3">
    <source>
        <dbReference type="ARBA" id="ARBA00022485"/>
    </source>
</evidence>
<evidence type="ECO:0000313" key="12">
    <source>
        <dbReference type="EMBL" id="KLO05949.1"/>
    </source>
</evidence>
<sequence length="339" mass="35563">MAPVAIETFPSFTMSNGAATTSPAQKAPALVIGSLNTAQDGSYMNTISNLESSRMVERQMVDRIMDGAMALTPSLFGLIHVSLAASDYSELLPRMKTTLLPQLLESLTPLGTLQVNSVNLDDTIADDIRSELAAAGFEILTSKSNEDGLLIAQRPVYAPSVNGDKAAPASSAVPLRRRPMDAARRSSKKAIWALSSNGGSPASSSGTASPIIDAESLLTPEDRAKPIPACEPRAASSATKRRRACKNCTCGLAEEEEAEAAAAAANRAVVLLDGDAAVEVPLSERERLLKAAEKAPKATSSCGSCFMGDAFRCSGCPYIGLPPFKPGEKVEIDFGMDDI</sequence>
<evidence type="ECO:0000256" key="5">
    <source>
        <dbReference type="ARBA" id="ARBA00022723"/>
    </source>
</evidence>
<dbReference type="PANTHER" id="PTHR13273:SF14">
    <property type="entry name" value="ANAMORSIN"/>
    <property type="match status" value="1"/>
</dbReference>
<dbReference type="PANTHER" id="PTHR13273">
    <property type="entry name" value="ANAMORSIN"/>
    <property type="match status" value="1"/>
</dbReference>
<feature type="binding site" evidence="9">
    <location>
        <position position="302"/>
    </location>
    <ligand>
        <name>[4Fe-4S] cluster</name>
        <dbReference type="ChEBI" id="CHEBI:49883"/>
    </ligand>
</feature>
<comment type="cofactor">
    <cofactor evidence="1 9">
        <name>[4Fe-4S] cluster</name>
        <dbReference type="ChEBI" id="CHEBI:49883"/>
    </cofactor>
</comment>
<dbReference type="STRING" id="27342.A0A0H2R2F0"/>
<accession>A0A0H2R2F0</accession>
<keyword evidence="7 9" id="KW-0411">Iron-sulfur</keyword>
<organism evidence="12 13">
    <name type="scientific">Schizopora paradoxa</name>
    <dbReference type="NCBI Taxonomy" id="27342"/>
    <lineage>
        <taxon>Eukaryota</taxon>
        <taxon>Fungi</taxon>
        <taxon>Dikarya</taxon>
        <taxon>Basidiomycota</taxon>
        <taxon>Agaricomycotina</taxon>
        <taxon>Agaricomycetes</taxon>
        <taxon>Hymenochaetales</taxon>
        <taxon>Schizoporaceae</taxon>
        <taxon>Schizopora</taxon>
    </lineage>
</organism>
<feature type="binding site" evidence="9">
    <location>
        <position position="248"/>
    </location>
    <ligand>
        <name>[2Fe-2S] cluster</name>
        <dbReference type="ChEBI" id="CHEBI:190135"/>
    </ligand>
</feature>
<dbReference type="InterPro" id="IPR031838">
    <property type="entry name" value="Dre2_N"/>
</dbReference>
<keyword evidence="3 9" id="KW-0004">4Fe-4S</keyword>
<keyword evidence="4 9" id="KW-0963">Cytoplasm</keyword>
<feature type="binding site" evidence="9">
    <location>
        <position position="316"/>
    </location>
    <ligand>
        <name>[4Fe-4S] cluster</name>
        <dbReference type="ChEBI" id="CHEBI:49883"/>
    </ligand>
</feature>
<evidence type="ECO:0000259" key="10">
    <source>
        <dbReference type="Pfam" id="PF05093"/>
    </source>
</evidence>
<feature type="domain" description="Fe-S cluster assembly protein Dre2 N-terminal" evidence="11">
    <location>
        <begin position="42"/>
        <end position="144"/>
    </location>
</feature>
<dbReference type="InterPro" id="IPR046408">
    <property type="entry name" value="CIAPIN1"/>
</dbReference>
<dbReference type="Pfam" id="PF05093">
    <property type="entry name" value="CIAPIN1"/>
    <property type="match status" value="1"/>
</dbReference>
<dbReference type="OrthoDB" id="311633at2759"/>
<evidence type="ECO:0000256" key="4">
    <source>
        <dbReference type="ARBA" id="ARBA00022490"/>
    </source>
</evidence>
<dbReference type="HAMAP" id="MF_03115">
    <property type="entry name" value="Anamorsin"/>
    <property type="match status" value="1"/>
</dbReference>
<comment type="domain">
    <text evidence="9">The twin Cx2C motifs are involved in the recognition by the mitochondrial MIA40-ERV1 disulfide relay system. The formation of 2 disulfide bonds in the Cx2C motifs through dithiol/disulfide exchange reactions effectively traps the protein in the mitochondrial intermembrane space.</text>
</comment>
<dbReference type="GO" id="GO:0046872">
    <property type="term" value="F:metal ion binding"/>
    <property type="evidence" value="ECO:0007669"/>
    <property type="project" value="UniProtKB-KW"/>
</dbReference>
<feature type="binding site" evidence="9">
    <location>
        <position position="250"/>
    </location>
    <ligand>
        <name>[2Fe-2S] cluster</name>
        <dbReference type="ChEBI" id="CHEBI:190135"/>
    </ligand>
</feature>
<evidence type="ECO:0000313" key="13">
    <source>
        <dbReference type="Proteomes" id="UP000053477"/>
    </source>
</evidence>
<evidence type="ECO:0000256" key="6">
    <source>
        <dbReference type="ARBA" id="ARBA00023004"/>
    </source>
</evidence>
<evidence type="ECO:0000256" key="9">
    <source>
        <dbReference type="HAMAP-Rule" id="MF_03115"/>
    </source>
</evidence>
<keyword evidence="5 9" id="KW-0479">Metal-binding</keyword>
<evidence type="ECO:0000256" key="2">
    <source>
        <dbReference type="ARBA" id="ARBA00008169"/>
    </source>
</evidence>
<evidence type="ECO:0000256" key="7">
    <source>
        <dbReference type="ARBA" id="ARBA00023014"/>
    </source>
</evidence>
<feature type="binding site" evidence="9">
    <location>
        <position position="313"/>
    </location>
    <ligand>
        <name>[4Fe-4S] cluster</name>
        <dbReference type="ChEBI" id="CHEBI:49883"/>
    </ligand>
</feature>
<dbReference type="FunCoup" id="A0A0H2R2F0">
    <property type="interactions" value="362"/>
</dbReference>
<comment type="subcellular location">
    <subcellularLocation>
        <location evidence="9">Cytoplasm</location>
    </subcellularLocation>
    <subcellularLocation>
        <location evidence="9">Mitochondrion intermembrane space</location>
    </subcellularLocation>
</comment>
<feature type="short sequence motif" description="Cx2C motif 2" evidence="9">
    <location>
        <begin position="313"/>
        <end position="316"/>
    </location>
</feature>
<name>A0A0H2R2F0_9AGAM</name>
<dbReference type="InterPro" id="IPR007785">
    <property type="entry name" value="Anamorsin"/>
</dbReference>
<dbReference type="Pfam" id="PF16803">
    <property type="entry name" value="DRE2_N"/>
    <property type="match status" value="1"/>
</dbReference>
<comment type="domain">
    <text evidence="9">The C-terminal domain binds 2 Fe-S clusters but is otherwise mostly in an intrinsically disordered conformation.</text>
</comment>
<dbReference type="GO" id="GO:0051537">
    <property type="term" value="F:2 iron, 2 sulfur cluster binding"/>
    <property type="evidence" value="ECO:0007669"/>
    <property type="project" value="UniProtKB-UniRule"/>
</dbReference>